<organism evidence="1">
    <name type="scientific">Solanum lycopersicum</name>
    <name type="common">Tomato</name>
    <name type="synonym">Lycopersicon esculentum</name>
    <dbReference type="NCBI Taxonomy" id="4081"/>
    <lineage>
        <taxon>Eukaryota</taxon>
        <taxon>Viridiplantae</taxon>
        <taxon>Streptophyta</taxon>
        <taxon>Embryophyta</taxon>
        <taxon>Tracheophyta</taxon>
        <taxon>Spermatophyta</taxon>
        <taxon>Magnoliopsida</taxon>
        <taxon>eudicotyledons</taxon>
        <taxon>Gunneridae</taxon>
        <taxon>Pentapetalae</taxon>
        <taxon>asterids</taxon>
        <taxon>lamiids</taxon>
        <taxon>Solanales</taxon>
        <taxon>Solanaceae</taxon>
        <taxon>Solanoideae</taxon>
        <taxon>Solaneae</taxon>
        <taxon>Solanum</taxon>
        <taxon>Solanum subgen. Lycopersicon</taxon>
    </lineage>
</organism>
<accession>A0A3Q7FUU6</accession>
<dbReference type="Gene3D" id="3.30.160.20">
    <property type="match status" value="1"/>
</dbReference>
<reference evidence="1" key="1">
    <citation type="journal article" date="2012" name="Nature">
        <title>The tomato genome sequence provides insights into fleshy fruit evolution.</title>
        <authorList>
            <consortium name="Tomato Genome Consortium"/>
        </authorList>
    </citation>
    <scope>NUCLEOTIDE SEQUENCE [LARGE SCALE GENOMIC DNA]</scope>
    <source>
        <strain evidence="1">cv. Heinz 1706</strain>
    </source>
</reference>
<name>A0A3Q7FUU6_SOLLC</name>
<reference evidence="1" key="2">
    <citation type="submission" date="2019-01" db="UniProtKB">
        <authorList>
            <consortium name="EnsemblPlants"/>
        </authorList>
    </citation>
    <scope>IDENTIFICATION</scope>
    <source>
        <strain evidence="1">cv. Heinz 1706</strain>
    </source>
</reference>
<protein>
    <recommendedName>
        <fullName evidence="3">DRBM domain-containing protein</fullName>
    </recommendedName>
</protein>
<dbReference type="PaxDb" id="4081-Solyc03g117160.2.1"/>
<dbReference type="InParanoid" id="A0A3Q7FUU6"/>
<dbReference type="Proteomes" id="UP000004994">
    <property type="component" value="Chromosome 3"/>
</dbReference>
<dbReference type="AlphaFoldDB" id="A0A3Q7FUU6"/>
<sequence>MIIGVYDKINLDVSGTSWNIVKLKDLCSGFEENIEVKQYPTRIRFARFVPSWMGSPKAKVIVEIRGLRTTIIECMGNPYSKKKAAAENAAEGAMWFLNQAGYRLKH</sequence>
<evidence type="ECO:0000313" key="1">
    <source>
        <dbReference type="EnsemblPlants" id="Solyc03g117160.3.1"/>
    </source>
</evidence>
<dbReference type="EnsemblPlants" id="Solyc03g117160.3.1">
    <property type="protein sequence ID" value="Solyc03g117160.3.1"/>
    <property type="gene ID" value="Solyc03g117160.3"/>
</dbReference>
<dbReference type="Gramene" id="Solyc03g117160.3.1">
    <property type="protein sequence ID" value="Solyc03g117160.3.1"/>
    <property type="gene ID" value="Solyc03g117160.3"/>
</dbReference>
<evidence type="ECO:0000313" key="2">
    <source>
        <dbReference type="Proteomes" id="UP000004994"/>
    </source>
</evidence>
<evidence type="ECO:0008006" key="3">
    <source>
        <dbReference type="Google" id="ProtNLM"/>
    </source>
</evidence>
<proteinExistence type="predicted"/>
<keyword evidence="2" id="KW-1185">Reference proteome</keyword>